<comment type="caution">
    <text evidence="3">The sequence shown here is derived from an EMBL/GenBank/DDBJ whole genome shotgun (WGS) entry which is preliminary data.</text>
</comment>
<dbReference type="SUPFAM" id="SSF51905">
    <property type="entry name" value="FAD/NAD(P)-binding domain"/>
    <property type="match status" value="1"/>
</dbReference>
<evidence type="ECO:0000313" key="4">
    <source>
        <dbReference type="Proteomes" id="UP000247536"/>
    </source>
</evidence>
<gene>
    <name evidence="3" type="ORF">DMY87_07655</name>
</gene>
<organism evidence="3 4">
    <name type="scientific">Rhizobium wuzhouense</name>
    <dbReference type="NCBI Taxonomy" id="1986026"/>
    <lineage>
        <taxon>Bacteria</taxon>
        <taxon>Pseudomonadati</taxon>
        <taxon>Pseudomonadota</taxon>
        <taxon>Alphaproteobacteria</taxon>
        <taxon>Hyphomicrobiales</taxon>
        <taxon>Rhizobiaceae</taxon>
        <taxon>Rhizobium/Agrobacterium group</taxon>
        <taxon>Rhizobium</taxon>
    </lineage>
</organism>
<accession>A0ABX5NTJ1</accession>
<sequence length="484" mass="52258">MLRITISIPQASRSCPARKGRIAIIGGGYTGAITAYLLAQRSHENLASITVFEPRETLGAGLAYGSGDLDLRLNVAAHRMRAVPGVPTAFFKWLEDNSRLSTDPASITRGGTFSRRRDFGLFMNDLLKPLIEAGQIAHVRQYVTEVQRNRSSWSITRSDGRVDEADTLIIATGHASPKIPDQIPASLVRSRRCIPADRLDAAISEIAPAESVLVLGTGLTALDVVASLKTHGHTGPIHLMSRSGLLPRPHASGDFAPHGVFETTDATARGLLRQVRSLVAETERNGLPWQSVMDALRHQGQAIWTQLPEPEKKRVLRHLRRIYEVHRFRMPPQVEALLDKQGSSPIDVSRGRLERVRDVNGKLEVQVGRPMGQGNTPLEVDRLVIATGPDAANMLDYQTLLRSMRDSGHLVPNALGLGIACDAHCRAVSSAGVPQASLLIAGPLTRGTFGEITGVPEIAAQAAAIADMVIRQASVSTRTIAISG</sequence>
<dbReference type="EMBL" id="QJRY01000002">
    <property type="protein sequence ID" value="PYB75313.1"/>
    <property type="molecule type" value="Genomic_DNA"/>
</dbReference>
<dbReference type="GO" id="GO:0016787">
    <property type="term" value="F:hydrolase activity"/>
    <property type="evidence" value="ECO:0007669"/>
    <property type="project" value="UniProtKB-KW"/>
</dbReference>
<dbReference type="RefSeq" id="WP_110790700.1">
    <property type="nucleotide sequence ID" value="NZ_QJRY01000002.1"/>
</dbReference>
<dbReference type="PANTHER" id="PTHR40254:SF1">
    <property type="entry name" value="BLR0577 PROTEIN"/>
    <property type="match status" value="1"/>
</dbReference>
<dbReference type="PRINTS" id="PR00368">
    <property type="entry name" value="FADPNR"/>
</dbReference>
<keyword evidence="1" id="KW-0812">Transmembrane</keyword>
<proteinExistence type="predicted"/>
<keyword evidence="1" id="KW-0472">Membrane</keyword>
<protein>
    <submittedName>
        <fullName evidence="3">Hydroxyacylglutathione hydrolase</fullName>
    </submittedName>
</protein>
<dbReference type="InterPro" id="IPR038732">
    <property type="entry name" value="HpyO/CreE_NAD-binding"/>
</dbReference>
<keyword evidence="3" id="KW-0378">Hydrolase</keyword>
<dbReference type="Proteomes" id="UP000247536">
    <property type="component" value="Unassembled WGS sequence"/>
</dbReference>
<feature type="transmembrane region" description="Helical" evidence="1">
    <location>
        <begin position="21"/>
        <end position="39"/>
    </location>
</feature>
<reference evidence="3 4" key="1">
    <citation type="submission" date="2018-06" db="EMBL/GenBank/DDBJ databases">
        <title>Rhizobium wuzhouense sp. nov., isolated from roots of Oryza officinalis.</title>
        <authorList>
            <person name="Yuan T."/>
        </authorList>
    </citation>
    <scope>NUCLEOTIDE SEQUENCE [LARGE SCALE GENOMIC DNA]</scope>
    <source>
        <strain evidence="3 4">W44</strain>
    </source>
</reference>
<keyword evidence="1" id="KW-1133">Transmembrane helix</keyword>
<dbReference type="PANTHER" id="PTHR40254">
    <property type="entry name" value="BLR0577 PROTEIN"/>
    <property type="match status" value="1"/>
</dbReference>
<evidence type="ECO:0000259" key="2">
    <source>
        <dbReference type="Pfam" id="PF13454"/>
    </source>
</evidence>
<keyword evidence="4" id="KW-1185">Reference proteome</keyword>
<evidence type="ECO:0000256" key="1">
    <source>
        <dbReference type="SAM" id="Phobius"/>
    </source>
</evidence>
<dbReference type="InterPro" id="IPR036188">
    <property type="entry name" value="FAD/NAD-bd_sf"/>
</dbReference>
<feature type="domain" description="FAD-dependent urate hydroxylase HpyO/Asp monooxygenase CreE-like FAD/NAD(P)-binding" evidence="2">
    <location>
        <begin position="23"/>
        <end position="174"/>
    </location>
</feature>
<dbReference type="Pfam" id="PF13454">
    <property type="entry name" value="NAD_binding_9"/>
    <property type="match status" value="1"/>
</dbReference>
<evidence type="ECO:0000313" key="3">
    <source>
        <dbReference type="EMBL" id="PYB75313.1"/>
    </source>
</evidence>
<name>A0ABX5NTJ1_9HYPH</name>
<dbReference type="Gene3D" id="3.50.50.60">
    <property type="entry name" value="FAD/NAD(P)-binding domain"/>
    <property type="match status" value="2"/>
</dbReference>
<dbReference type="InterPro" id="IPR052189">
    <property type="entry name" value="L-asp_N-monooxygenase_NS-form"/>
</dbReference>